<evidence type="ECO:0000256" key="2">
    <source>
        <dbReference type="ARBA" id="ARBA00010541"/>
    </source>
</evidence>
<dbReference type="Gene3D" id="4.10.40.20">
    <property type="match status" value="1"/>
</dbReference>
<evidence type="ECO:0000259" key="11">
    <source>
        <dbReference type="PROSITE" id="PS51323"/>
    </source>
</evidence>
<dbReference type="InterPro" id="IPR036034">
    <property type="entry name" value="PDZ_sf"/>
</dbReference>
<keyword evidence="5 9" id="KW-0732">Signal</keyword>
<gene>
    <name evidence="13" type="ORF">HJG60_006509</name>
</gene>
<dbReference type="SUPFAM" id="SSF50156">
    <property type="entry name" value="PDZ domain-like"/>
    <property type="match status" value="1"/>
</dbReference>
<proteinExistence type="inferred from homology"/>
<evidence type="ECO:0000256" key="1">
    <source>
        <dbReference type="ARBA" id="ARBA00004613"/>
    </source>
</evidence>
<dbReference type="PROSITE" id="PS00222">
    <property type="entry name" value="IGFBP_N_1"/>
    <property type="match status" value="1"/>
</dbReference>
<feature type="signal peptide" evidence="9">
    <location>
        <begin position="1"/>
        <end position="31"/>
    </location>
</feature>
<dbReference type="SUPFAM" id="SSF50494">
    <property type="entry name" value="Trypsin-like serine proteases"/>
    <property type="match status" value="1"/>
</dbReference>
<dbReference type="InterPro" id="IPR002350">
    <property type="entry name" value="Kazal_dom"/>
</dbReference>
<dbReference type="GO" id="GO:0004252">
    <property type="term" value="F:serine-type endopeptidase activity"/>
    <property type="evidence" value="ECO:0007669"/>
    <property type="project" value="InterPro"/>
</dbReference>
<evidence type="ECO:0000256" key="7">
    <source>
        <dbReference type="ARBA" id="ARBA00022825"/>
    </source>
</evidence>
<keyword evidence="7" id="KW-0720">Serine protease</keyword>
<protein>
    <submittedName>
        <fullName evidence="13">HtrA serine peptidase 4</fullName>
    </submittedName>
</protein>
<dbReference type="FunFam" id="2.40.10.120:FF:000002">
    <property type="entry name" value="HtrA serine peptidase 3"/>
    <property type="match status" value="1"/>
</dbReference>
<dbReference type="CDD" id="cd06785">
    <property type="entry name" value="cpPDZ_HtrA-like"/>
    <property type="match status" value="1"/>
</dbReference>
<feature type="domain" description="Kazal-like" evidence="12">
    <location>
        <begin position="103"/>
        <end position="157"/>
    </location>
</feature>
<dbReference type="PANTHER" id="PTHR22939:SF105">
    <property type="entry name" value="SERINE PROTEASE HTRA4"/>
    <property type="match status" value="1"/>
</dbReference>
<dbReference type="Gene3D" id="3.30.60.30">
    <property type="match status" value="1"/>
</dbReference>
<evidence type="ECO:0000256" key="4">
    <source>
        <dbReference type="ARBA" id="ARBA00022670"/>
    </source>
</evidence>
<dbReference type="CDD" id="cd00104">
    <property type="entry name" value="KAZAL_FS"/>
    <property type="match status" value="1"/>
</dbReference>
<accession>A0A833Z4M3</accession>
<dbReference type="Gene3D" id="2.30.42.10">
    <property type="match status" value="1"/>
</dbReference>
<dbReference type="InterPro" id="IPR009003">
    <property type="entry name" value="Peptidase_S1_PA"/>
</dbReference>
<dbReference type="Pfam" id="PF17820">
    <property type="entry name" value="PDZ_6"/>
    <property type="match status" value="1"/>
</dbReference>
<feature type="domain" description="IGFBP N-terminal" evidence="11">
    <location>
        <begin position="36"/>
        <end position="112"/>
    </location>
</feature>
<dbReference type="InterPro" id="IPR001478">
    <property type="entry name" value="PDZ"/>
</dbReference>
<dbReference type="Gene3D" id="2.40.10.120">
    <property type="match status" value="1"/>
</dbReference>
<dbReference type="InterPro" id="IPR041489">
    <property type="entry name" value="PDZ_6"/>
</dbReference>
<comment type="similarity">
    <text evidence="2">Belongs to the peptidase S1C family.</text>
</comment>
<dbReference type="Pfam" id="PF13365">
    <property type="entry name" value="Trypsin_2"/>
    <property type="match status" value="1"/>
</dbReference>
<keyword evidence="6" id="KW-0378">Hydrolase</keyword>
<feature type="chain" id="PRO_5032395272" evidence="9">
    <location>
        <begin position="32"/>
        <end position="480"/>
    </location>
</feature>
<dbReference type="GO" id="GO:0043065">
    <property type="term" value="P:positive regulation of apoptotic process"/>
    <property type="evidence" value="ECO:0007669"/>
    <property type="project" value="TreeGrafter"/>
</dbReference>
<evidence type="ECO:0000256" key="6">
    <source>
        <dbReference type="ARBA" id="ARBA00022801"/>
    </source>
</evidence>
<name>A0A833Z4M3_9CHIR</name>
<dbReference type="Pfam" id="PF00219">
    <property type="entry name" value="IGFBP"/>
    <property type="match status" value="1"/>
</dbReference>
<dbReference type="InterPro" id="IPR017891">
    <property type="entry name" value="Insulin_GF-bd_Cys-rich_CS"/>
</dbReference>
<dbReference type="PROSITE" id="PS51323">
    <property type="entry name" value="IGFBP_N_2"/>
    <property type="match status" value="1"/>
</dbReference>
<keyword evidence="4" id="KW-0645">Protease</keyword>
<dbReference type="InterPro" id="IPR000867">
    <property type="entry name" value="IGFBP-like"/>
</dbReference>
<dbReference type="SMART" id="SM00280">
    <property type="entry name" value="KAZAL"/>
    <property type="match status" value="1"/>
</dbReference>
<evidence type="ECO:0000256" key="8">
    <source>
        <dbReference type="ARBA" id="ARBA00023157"/>
    </source>
</evidence>
<dbReference type="GO" id="GO:0006508">
    <property type="term" value="P:proteolysis"/>
    <property type="evidence" value="ECO:0007669"/>
    <property type="project" value="UniProtKB-KW"/>
</dbReference>
<dbReference type="PRINTS" id="PR00834">
    <property type="entry name" value="PROTEASES2C"/>
</dbReference>
<dbReference type="InterPro" id="IPR001940">
    <property type="entry name" value="Peptidase_S1C"/>
</dbReference>
<dbReference type="PROSITE" id="PS51465">
    <property type="entry name" value="KAZAL_2"/>
    <property type="match status" value="1"/>
</dbReference>
<dbReference type="SMART" id="SM00121">
    <property type="entry name" value="IB"/>
    <property type="match status" value="1"/>
</dbReference>
<evidence type="ECO:0000256" key="3">
    <source>
        <dbReference type="ARBA" id="ARBA00022525"/>
    </source>
</evidence>
<keyword evidence="3" id="KW-0964">Secreted</keyword>
<organism evidence="13 14">
    <name type="scientific">Phyllostomus discolor</name>
    <name type="common">pale spear-nosed bat</name>
    <dbReference type="NCBI Taxonomy" id="89673"/>
    <lineage>
        <taxon>Eukaryota</taxon>
        <taxon>Metazoa</taxon>
        <taxon>Chordata</taxon>
        <taxon>Craniata</taxon>
        <taxon>Vertebrata</taxon>
        <taxon>Euteleostomi</taxon>
        <taxon>Mammalia</taxon>
        <taxon>Eutheria</taxon>
        <taxon>Laurasiatheria</taxon>
        <taxon>Chiroptera</taxon>
        <taxon>Yangochiroptera</taxon>
        <taxon>Phyllostomidae</taxon>
        <taxon>Phyllostominae</taxon>
        <taxon>Phyllostomus</taxon>
    </lineage>
</organism>
<reference evidence="13 14" key="1">
    <citation type="journal article" date="2020" name="Nature">
        <title>Six reference-quality genomes reveal evolution of bat adaptations.</title>
        <authorList>
            <person name="Jebb D."/>
            <person name="Huang Z."/>
            <person name="Pippel M."/>
            <person name="Hughes G.M."/>
            <person name="Lavrichenko K."/>
            <person name="Devanna P."/>
            <person name="Winkler S."/>
            <person name="Jermiin L.S."/>
            <person name="Skirmuntt E.C."/>
            <person name="Katzourakis A."/>
            <person name="Burkitt-Gray L."/>
            <person name="Ray D.A."/>
            <person name="Sullivan K.A.M."/>
            <person name="Roscito J.G."/>
            <person name="Kirilenko B.M."/>
            <person name="Davalos L.M."/>
            <person name="Corthals A.P."/>
            <person name="Power M.L."/>
            <person name="Jones G."/>
            <person name="Ransome R.D."/>
            <person name="Dechmann D.K.N."/>
            <person name="Locatelli A.G."/>
            <person name="Puechmaille S.J."/>
            <person name="Fedrigo O."/>
            <person name="Jarvis E.D."/>
            <person name="Hiller M."/>
            <person name="Vernes S.C."/>
            <person name="Myers E.W."/>
            <person name="Teeling E.C."/>
        </authorList>
    </citation>
    <scope>NUCLEOTIDE SEQUENCE [LARGE SCALE GENOMIC DNA]</scope>
    <source>
        <strain evidence="13">Bat1K_MPI-CBG_1</strain>
    </source>
</reference>
<dbReference type="InterPro" id="IPR009030">
    <property type="entry name" value="Growth_fac_rcpt_cys_sf"/>
</dbReference>
<dbReference type="EMBL" id="JABVXQ010000012">
    <property type="protein sequence ID" value="KAF6084121.1"/>
    <property type="molecule type" value="Genomic_DNA"/>
</dbReference>
<evidence type="ECO:0000256" key="9">
    <source>
        <dbReference type="SAM" id="SignalP"/>
    </source>
</evidence>
<keyword evidence="8" id="KW-1015">Disulfide bond</keyword>
<evidence type="ECO:0000256" key="5">
    <source>
        <dbReference type="ARBA" id="ARBA00022729"/>
    </source>
</evidence>
<comment type="caution">
    <text evidence="13">The sequence shown here is derived from an EMBL/GenBank/DDBJ whole genome shotgun (WGS) entry which is preliminary data.</text>
</comment>
<evidence type="ECO:0000313" key="13">
    <source>
        <dbReference type="EMBL" id="KAF6084121.1"/>
    </source>
</evidence>
<dbReference type="PANTHER" id="PTHR22939">
    <property type="entry name" value="SERINE PROTEASE FAMILY S1C HTRA-RELATED"/>
    <property type="match status" value="1"/>
</dbReference>
<dbReference type="Pfam" id="PF07648">
    <property type="entry name" value="Kazal_2"/>
    <property type="match status" value="1"/>
</dbReference>
<dbReference type="SUPFAM" id="SSF57184">
    <property type="entry name" value="Growth factor receptor domain"/>
    <property type="match status" value="1"/>
</dbReference>
<dbReference type="PROSITE" id="PS50106">
    <property type="entry name" value="PDZ"/>
    <property type="match status" value="1"/>
</dbReference>
<evidence type="ECO:0000259" key="12">
    <source>
        <dbReference type="PROSITE" id="PS51465"/>
    </source>
</evidence>
<dbReference type="GO" id="GO:0012501">
    <property type="term" value="P:programmed cell death"/>
    <property type="evidence" value="ECO:0007669"/>
    <property type="project" value="TreeGrafter"/>
</dbReference>
<dbReference type="SUPFAM" id="SSF100895">
    <property type="entry name" value="Kazal-type serine protease inhibitors"/>
    <property type="match status" value="1"/>
</dbReference>
<dbReference type="InterPro" id="IPR036058">
    <property type="entry name" value="Kazal_dom_sf"/>
</dbReference>
<dbReference type="AlphaFoldDB" id="A0A833Z4M3"/>
<comment type="subcellular location">
    <subcellularLocation>
        <location evidence="1">Secreted</location>
    </subcellularLocation>
</comment>
<dbReference type="GO" id="GO:0005576">
    <property type="term" value="C:extracellular region"/>
    <property type="evidence" value="ECO:0007669"/>
    <property type="project" value="UniProtKB-SubCell"/>
</dbReference>
<feature type="domain" description="PDZ" evidence="10">
    <location>
        <begin position="412"/>
        <end position="455"/>
    </location>
</feature>
<sequence>MTRPLLRRAGLGQFLLLWLLLPPVPVARVEARRTWRSPFCPAVCEPMRCPPLPTCSAGPVMDGCGCCRVCAAAEGEVCGGALSRPCAPGLQCGAPFSLQRRGGTRLGTCGCPETGAAVCGSDGRTYPSLCALRAENRVARRRGALPALPVQKGDCQDPGTRSAGWLRSKYNFIAEVVEKVAPSVVHLLLFRRSPLGGEEIPASSGSGFIVSEDGLIVTNAHVLTNRQRIQAELQSGAQYKATVKDVDHKLDLALIKIEPNADLPVLLLGRSSDLRAGEFVVALGSPFSLQNTVTAGIVSTTQREGRELGLKDSDMDYIQTDAIINHGNSGGPLVNLDGDVIGINTLKVTAGISFAIPSDRIRQFLADFHERQLKGKTLSQKKYLGLRMLPLTLNLLQEMKRQDPNFPAVSSGVFVYEVIQGTAAESSGLRDHDVIVSINGHPVTTTTDVVEAVKDNDSLSVTVRRGRRSLVLIVTPEIID</sequence>
<dbReference type="SMART" id="SM00228">
    <property type="entry name" value="PDZ"/>
    <property type="match status" value="1"/>
</dbReference>
<evidence type="ECO:0000259" key="10">
    <source>
        <dbReference type="PROSITE" id="PS50106"/>
    </source>
</evidence>
<dbReference type="Proteomes" id="UP000664940">
    <property type="component" value="Unassembled WGS sequence"/>
</dbReference>
<evidence type="ECO:0000313" key="14">
    <source>
        <dbReference type="Proteomes" id="UP000664940"/>
    </source>
</evidence>